<reference evidence="1" key="1">
    <citation type="submission" date="2021-06" db="EMBL/GenBank/DDBJ databases">
        <authorList>
            <person name="Kallberg Y."/>
            <person name="Tangrot J."/>
            <person name="Rosling A."/>
        </authorList>
    </citation>
    <scope>NUCLEOTIDE SEQUENCE</scope>
    <source>
        <strain evidence="1">IN212</strain>
    </source>
</reference>
<dbReference type="AlphaFoldDB" id="A0A9N9NDB6"/>
<evidence type="ECO:0000313" key="1">
    <source>
        <dbReference type="EMBL" id="CAG8727040.1"/>
    </source>
</evidence>
<sequence>LRGHLVEIIQHNKWSGYKKPYISKNLNDVLLLPEEQPPLTQIKEDIKELKDSIKELKGLSKSKEPSSLAQIEEMLKKLIPKKAD</sequence>
<dbReference type="OrthoDB" id="2433724at2759"/>
<comment type="caution">
    <text evidence="1">The sequence shown here is derived from an EMBL/GenBank/DDBJ whole genome shotgun (WGS) entry which is preliminary data.</text>
</comment>
<proteinExistence type="predicted"/>
<feature type="non-terminal residue" evidence="1">
    <location>
        <position position="1"/>
    </location>
</feature>
<name>A0A9N9NDB6_9GLOM</name>
<organism evidence="1 2">
    <name type="scientific">Racocetra fulgida</name>
    <dbReference type="NCBI Taxonomy" id="60492"/>
    <lineage>
        <taxon>Eukaryota</taxon>
        <taxon>Fungi</taxon>
        <taxon>Fungi incertae sedis</taxon>
        <taxon>Mucoromycota</taxon>
        <taxon>Glomeromycotina</taxon>
        <taxon>Glomeromycetes</taxon>
        <taxon>Diversisporales</taxon>
        <taxon>Gigasporaceae</taxon>
        <taxon>Racocetra</taxon>
    </lineage>
</organism>
<dbReference type="EMBL" id="CAJVPZ010026913">
    <property type="protein sequence ID" value="CAG8727040.1"/>
    <property type="molecule type" value="Genomic_DNA"/>
</dbReference>
<evidence type="ECO:0000313" key="2">
    <source>
        <dbReference type="Proteomes" id="UP000789396"/>
    </source>
</evidence>
<protein>
    <submittedName>
        <fullName evidence="1">6324_t:CDS:1</fullName>
    </submittedName>
</protein>
<gene>
    <name evidence="1" type="ORF">RFULGI_LOCUS11851</name>
</gene>
<accession>A0A9N9NDB6</accession>
<dbReference type="Proteomes" id="UP000789396">
    <property type="component" value="Unassembled WGS sequence"/>
</dbReference>
<keyword evidence="2" id="KW-1185">Reference proteome</keyword>